<dbReference type="Proteomes" id="UP000267376">
    <property type="component" value="Segment"/>
</dbReference>
<protein>
    <submittedName>
        <fullName evidence="1">Uncharacterized protein</fullName>
    </submittedName>
</protein>
<organism evidence="1 2">
    <name type="scientific">Vibrio phage 1.169.O._10N.261.52.B1</name>
    <dbReference type="NCBI Taxonomy" id="1881213"/>
    <lineage>
        <taxon>Viruses</taxon>
        <taxon>Duplodnaviria</taxon>
        <taxon>Heunggongvirae</taxon>
        <taxon>Uroviricota</taxon>
        <taxon>Caudoviricetes</taxon>
        <taxon>Schitoviridae</taxon>
        <taxon>Mukerjeevirus</taxon>
        <taxon>Mukerjeevirus mv52B1</taxon>
    </lineage>
</organism>
<sequence length="60" mass="6754">MSIHLSGALAYLAVMGRGISPTVVADTHPSVSYYKRKTRSLTPRKQWYTVDSPEVKRMSK</sequence>
<reference evidence="1 2" key="1">
    <citation type="submission" date="2017-11" db="EMBL/GenBank/DDBJ databases">
        <title>A major lineage of nontailed dsDNA viruses as unrecognized killers of marine bacteria.</title>
        <authorList>
            <person name="Kauffman K.M."/>
            <person name="Hussain F.A."/>
            <person name="Yang J."/>
            <person name="Arevalo P."/>
            <person name="Brown J.M."/>
            <person name="Chang W.K."/>
            <person name="VanInsberghe D."/>
            <person name="Elsherbini J."/>
            <person name="Cutler M.B."/>
            <person name="Kelly L."/>
            <person name="Polz M.F."/>
        </authorList>
    </citation>
    <scope>NUCLEOTIDE SEQUENCE [LARGE SCALE GENOMIC DNA]</scope>
</reference>
<keyword evidence="2" id="KW-1185">Reference proteome</keyword>
<accession>A0A2I7REJ8</accession>
<gene>
    <name evidence="1" type="ORF">NVP1169O_41</name>
</gene>
<dbReference type="EMBL" id="MG592536">
    <property type="protein sequence ID" value="AUR92069.1"/>
    <property type="molecule type" value="Genomic_DNA"/>
</dbReference>
<evidence type="ECO:0000313" key="1">
    <source>
        <dbReference type="EMBL" id="AUR92069.1"/>
    </source>
</evidence>
<proteinExistence type="predicted"/>
<name>A0A2I7REJ8_9CAUD</name>
<evidence type="ECO:0000313" key="2">
    <source>
        <dbReference type="Proteomes" id="UP000267376"/>
    </source>
</evidence>